<name>A0A087VV27_9BIFI</name>
<protein>
    <submittedName>
        <fullName evidence="1">Uncharacterized protein</fullName>
    </submittedName>
</protein>
<dbReference type="RefSeq" id="WP_033490437.1">
    <property type="nucleotide sequence ID" value="NZ_CP006018.1"/>
</dbReference>
<reference evidence="1 2" key="1">
    <citation type="journal article" date="2014" name="Appl. Environ. Microbiol.">
        <title>Genomic encyclopedia of type strains of the genus Bifidobacterium.</title>
        <authorList>
            <person name="Milani C."/>
            <person name="Lugli G.A."/>
            <person name="Duranti S."/>
            <person name="Turroni F."/>
            <person name="Bottacini F."/>
            <person name="Mangifesta M."/>
            <person name="Sanchez B."/>
            <person name="Viappiani A."/>
            <person name="Mancabelli L."/>
            <person name="Taminiau B."/>
            <person name="Delcenserie V."/>
            <person name="Barrangou R."/>
            <person name="Margolles A."/>
            <person name="van Sinderen D."/>
            <person name="Ventura M."/>
        </authorList>
    </citation>
    <scope>NUCLEOTIDE SEQUENCE [LARGE SCALE GENOMIC DNA]</scope>
    <source>
        <strain evidence="1 2">LMG 11587</strain>
    </source>
</reference>
<keyword evidence="2" id="KW-1185">Reference proteome</keyword>
<dbReference type="KEGG" id="bii:BINDI_0921"/>
<proteinExistence type="predicted"/>
<evidence type="ECO:0000313" key="1">
    <source>
        <dbReference type="EMBL" id="AIC92186.1"/>
    </source>
</evidence>
<organism evidence="1 2">
    <name type="scientific">Bifidobacterium [indicum] DSM 20214 = LMG 11587</name>
    <dbReference type="NCBI Taxonomy" id="1341694"/>
    <lineage>
        <taxon>Bacteria</taxon>
        <taxon>Bacillati</taxon>
        <taxon>Actinomycetota</taxon>
        <taxon>Actinomycetes</taxon>
        <taxon>Bifidobacteriales</taxon>
        <taxon>Bifidobacteriaceae</taxon>
        <taxon>Bifidobacterium</taxon>
    </lineage>
</organism>
<dbReference type="Proteomes" id="UP000028569">
    <property type="component" value="Chromosome"/>
</dbReference>
<accession>A0A087VV27</accession>
<dbReference type="OrthoDB" id="3240016at2"/>
<dbReference type="HOGENOM" id="CLU_1233065_0_0_11"/>
<sequence length="224" mass="24504">MSGQENKTKQEQAEQELTVWERLQKARMEMKPEQSGRLIISGNRVRYSTIDDLYKAVTDALAKQDLWLSTHLADKAVRVRVVDVKTGQAEDLLDYPCVLTGKDVKKDAGTWTSCKRYAITSAFNLSSGDEGGSEQAAAREAERQQRGFVSRQRFASASDSSLTRIRAALAAAGVSVPAEQRETVSRLIGRQITGNLGSANLTPAEADRILDELGKVGDSDDASR</sequence>
<gene>
    <name evidence="1" type="ORF">BINDI_0921</name>
</gene>
<dbReference type="EMBL" id="CP006018">
    <property type="protein sequence ID" value="AIC92186.1"/>
    <property type="molecule type" value="Genomic_DNA"/>
</dbReference>
<dbReference type="AlphaFoldDB" id="A0A087VV27"/>
<evidence type="ECO:0000313" key="2">
    <source>
        <dbReference type="Proteomes" id="UP000028569"/>
    </source>
</evidence>